<name>A0A1Y1ZIA4_9PLEO</name>
<proteinExistence type="predicted"/>
<reference evidence="3 4" key="1">
    <citation type="submission" date="2016-07" db="EMBL/GenBank/DDBJ databases">
        <title>Pervasive Adenine N6-methylation of Active Genes in Fungi.</title>
        <authorList>
            <consortium name="DOE Joint Genome Institute"/>
            <person name="Mondo S.J."/>
            <person name="Dannebaum R.O."/>
            <person name="Kuo R.C."/>
            <person name="Labutti K."/>
            <person name="Haridas S."/>
            <person name="Kuo A."/>
            <person name="Salamov A."/>
            <person name="Ahrendt S.R."/>
            <person name="Lipzen A."/>
            <person name="Sullivan W."/>
            <person name="Andreopoulos W.B."/>
            <person name="Clum A."/>
            <person name="Lindquist E."/>
            <person name="Daum C."/>
            <person name="Ramamoorthy G.K."/>
            <person name="Gryganskyi A."/>
            <person name="Culley D."/>
            <person name="Magnuson J.K."/>
            <person name="James T.Y."/>
            <person name="O'Malley M.A."/>
            <person name="Stajich J.E."/>
            <person name="Spatafora J.W."/>
            <person name="Visel A."/>
            <person name="Grigoriev I.V."/>
        </authorList>
    </citation>
    <scope>NUCLEOTIDE SEQUENCE [LARGE SCALE GENOMIC DNA]</scope>
    <source>
        <strain evidence="3 4">CBS 115471</strain>
    </source>
</reference>
<dbReference type="Proteomes" id="UP000193144">
    <property type="component" value="Unassembled WGS sequence"/>
</dbReference>
<evidence type="ECO:0000313" key="3">
    <source>
        <dbReference type="EMBL" id="ORY09988.1"/>
    </source>
</evidence>
<dbReference type="PANTHER" id="PTHR33112:SF12">
    <property type="entry name" value="HETEROKARYON INCOMPATIBILITY DOMAIN-CONTAINING PROTEIN"/>
    <property type="match status" value="1"/>
</dbReference>
<dbReference type="OrthoDB" id="2958217at2759"/>
<comment type="caution">
    <text evidence="3">The sequence shown here is derived from an EMBL/GenBank/DDBJ whole genome shotgun (WGS) entry which is preliminary data.</text>
</comment>
<dbReference type="Pfam" id="PF06985">
    <property type="entry name" value="HET"/>
    <property type="match status" value="1"/>
</dbReference>
<evidence type="ECO:0000313" key="4">
    <source>
        <dbReference type="Proteomes" id="UP000193144"/>
    </source>
</evidence>
<accession>A0A1Y1ZIA4</accession>
<evidence type="ECO:0000256" key="1">
    <source>
        <dbReference type="SAM" id="MobiDB-lite"/>
    </source>
</evidence>
<dbReference type="STRING" id="1231657.A0A1Y1ZIA4"/>
<organism evidence="3 4">
    <name type="scientific">Clohesyomyces aquaticus</name>
    <dbReference type="NCBI Taxonomy" id="1231657"/>
    <lineage>
        <taxon>Eukaryota</taxon>
        <taxon>Fungi</taxon>
        <taxon>Dikarya</taxon>
        <taxon>Ascomycota</taxon>
        <taxon>Pezizomycotina</taxon>
        <taxon>Dothideomycetes</taxon>
        <taxon>Pleosporomycetidae</taxon>
        <taxon>Pleosporales</taxon>
        <taxon>Lindgomycetaceae</taxon>
        <taxon>Clohesyomyces</taxon>
    </lineage>
</organism>
<evidence type="ECO:0000259" key="2">
    <source>
        <dbReference type="Pfam" id="PF06985"/>
    </source>
</evidence>
<dbReference type="EMBL" id="MCFA01000079">
    <property type="protein sequence ID" value="ORY09988.1"/>
    <property type="molecule type" value="Genomic_DNA"/>
</dbReference>
<feature type="domain" description="Heterokaryon incompatibility" evidence="2">
    <location>
        <begin position="292"/>
        <end position="440"/>
    </location>
</feature>
<protein>
    <submittedName>
        <fullName evidence="3">Heterokaryon incompatibility protein-domain-containing protein</fullName>
    </submittedName>
</protein>
<gene>
    <name evidence="3" type="ORF">BCR34DRAFT_588937</name>
</gene>
<sequence length="869" mass="100016">MDRSYTSAENSQLVRLQGNLSALTKSRLPHIFSKLHQSKRPKEIQQFSEHATRNRLFAAMESFVNELVESRPLLTTEFCSVCEKYDWTIPMEADDLRAQHRRRKEDTILLGNTQPVPVWKAEKLPSGSLFQILSRPACRVCMLVVHLFSPLPIKSFLSWALDQPLATLHGFQYSMSYRDGRKIGVWRKLPLSDLWQMAGTIEMVEIDKHESQEQSLVWKSSKLSKNRLLNSSWVRSSNVDYELIESWLHHCDSRHERCQHNETELHGWAGVKIRLIDVHEQRIVHGNLAYPFFALSYVWGGVDRLRATVGNIAALEQAGSLRDRAASIPRTVHDAMKLVAHLGQRYLWVDSLCIVQDDKADKHDQISMMHEIYAAAYCTIVQHSGRDANAGLPGIRPGSRSPLATKIHVGNDILIATANYATPGVLTSSIHSTRGWTHQEVLLSTRCLHFFDKQLTFVCKEEWAQDWNASVTLEDEGERDHERSKHSTSDRSHYSAEELQKLEKQKRVHGSARTAELTLVPALVLWQINPISSYWGFKELTKSDSADLAWLRYFEIFARILTEYTSRSLSFESDTLAAFQGLEGAIRKDHDIRFYYGLPSVSFDHALLWVNLGSGGKRQCNPEQPFPSWSWAAWAGQSTYNFCELGQKTTWSVDPLNSYIRAFYIVIKGCSFEIPREKFSRAKYNIAQRTQYFEAREQTSEPPSDRLQAAKWPDGCLHFWAEECCMDQLTVLILKDILILRTSTSDESSSDKRCGIISLPSNLRNAESLSQLHHPDYSLILMSETPQRISRWSFGPTGALTESRTAQSAVNEFDFEYSYYREQQLTRTWMFNVLLVKRNGLFVERIGFGQMHMFGWLSLRRRRRYIRML</sequence>
<keyword evidence="4" id="KW-1185">Reference proteome</keyword>
<feature type="compositionally biased region" description="Basic and acidic residues" evidence="1">
    <location>
        <begin position="478"/>
        <end position="496"/>
    </location>
</feature>
<dbReference type="PANTHER" id="PTHR33112">
    <property type="entry name" value="DOMAIN PROTEIN, PUTATIVE-RELATED"/>
    <property type="match status" value="1"/>
</dbReference>
<dbReference type="AlphaFoldDB" id="A0A1Y1ZIA4"/>
<feature type="region of interest" description="Disordered" evidence="1">
    <location>
        <begin position="474"/>
        <end position="496"/>
    </location>
</feature>
<dbReference type="InterPro" id="IPR010730">
    <property type="entry name" value="HET"/>
</dbReference>